<dbReference type="STRING" id="1581680.BN1209_1452"/>
<gene>
    <name evidence="1" type="ORF">BN1209_1452</name>
</gene>
<dbReference type="KEGG" id="mbac:BN1209_1452"/>
<reference evidence="2" key="1">
    <citation type="submission" date="2014-12" db="EMBL/GenBank/DDBJ databases">
        <authorList>
            <person name="Salcher M.M."/>
        </authorList>
    </citation>
    <scope>NUCLEOTIDE SEQUENCE [LARGE SCALE GENOMIC DNA]</scope>
    <source>
        <strain evidence="2">MMS-10A-171</strain>
    </source>
</reference>
<dbReference type="RefSeq" id="WP_045751574.1">
    <property type="nucleotide sequence ID" value="NZ_LN794158.1"/>
</dbReference>
<name>A0A0B7J1G0_9PROT</name>
<protein>
    <submittedName>
        <fullName evidence="1">Uncharacterized protein</fullName>
    </submittedName>
</protein>
<dbReference type="HOGENOM" id="CLU_1249731_0_0_4"/>
<keyword evidence="2" id="KW-1185">Reference proteome</keyword>
<dbReference type="EMBL" id="LN794158">
    <property type="protein sequence ID" value="CEN56489.1"/>
    <property type="molecule type" value="Genomic_DNA"/>
</dbReference>
<dbReference type="Proteomes" id="UP000056322">
    <property type="component" value="Chromosome 1"/>
</dbReference>
<accession>A0A0B7J1G0</accession>
<evidence type="ECO:0000313" key="2">
    <source>
        <dbReference type="Proteomes" id="UP000056322"/>
    </source>
</evidence>
<organism evidence="1 2">
    <name type="scientific">Candidatus Methylopumilus turicensis</name>
    <dbReference type="NCBI Taxonomy" id="1581680"/>
    <lineage>
        <taxon>Bacteria</taxon>
        <taxon>Pseudomonadati</taxon>
        <taxon>Pseudomonadota</taxon>
        <taxon>Betaproteobacteria</taxon>
        <taxon>Nitrosomonadales</taxon>
        <taxon>Methylophilaceae</taxon>
        <taxon>Candidatus Methylopumilus</taxon>
    </lineage>
</organism>
<proteinExistence type="predicted"/>
<evidence type="ECO:0000313" key="1">
    <source>
        <dbReference type="EMBL" id="CEN56489.1"/>
    </source>
</evidence>
<dbReference type="AlphaFoldDB" id="A0A0B7J1G0"/>
<sequence length="227" mass="25641">MTIVNAEATVGVSSVATVSAKLRVNLALHHLIAACRYSNRIKCIEIENKGQPFGGFWEEVLQQSMAVCTLTVASLEGFVNEVYFEGGILKSTVNDSASIELSEILERESILRKYSVALSLVSGKRLDIGEAITQNISALIKLRNAIVHFCPEWMEEQDKHEKLSKLLEHKFHQSEFLAEEPIFPRAWASHSFSVWAISSTINFIDYFYNEISQPSVLDPFRDRLKDF</sequence>
<dbReference type="OrthoDB" id="3696550at2"/>